<sequence>MFQECGHSPRESVPVHAQFPTNDFSREANCKAEDRKTGEQFVGKPTLESIHESLLCQRAGFSLQFIMLVLLVSFTLPSLFTAGKLS</sequence>
<dbReference type="EMBL" id="BPLQ01012852">
    <property type="protein sequence ID" value="GIY68275.1"/>
    <property type="molecule type" value="Genomic_DNA"/>
</dbReference>
<reference evidence="2 3" key="1">
    <citation type="submission" date="2021-06" db="EMBL/GenBank/DDBJ databases">
        <title>Caerostris darwini draft genome.</title>
        <authorList>
            <person name="Kono N."/>
            <person name="Arakawa K."/>
        </authorList>
    </citation>
    <scope>NUCLEOTIDE SEQUENCE [LARGE SCALE GENOMIC DNA]</scope>
</reference>
<evidence type="ECO:0000256" key="1">
    <source>
        <dbReference type="SAM" id="Phobius"/>
    </source>
</evidence>
<keyword evidence="1" id="KW-0472">Membrane</keyword>
<evidence type="ECO:0000313" key="3">
    <source>
        <dbReference type="Proteomes" id="UP001054837"/>
    </source>
</evidence>
<feature type="transmembrane region" description="Helical" evidence="1">
    <location>
        <begin position="61"/>
        <end position="82"/>
    </location>
</feature>
<comment type="caution">
    <text evidence="2">The sequence shown here is derived from an EMBL/GenBank/DDBJ whole genome shotgun (WGS) entry which is preliminary data.</text>
</comment>
<dbReference type="Proteomes" id="UP001054837">
    <property type="component" value="Unassembled WGS sequence"/>
</dbReference>
<gene>
    <name evidence="2" type="ORF">CDAR_227951</name>
</gene>
<accession>A0AAV4VDD0</accession>
<protein>
    <submittedName>
        <fullName evidence="2">Uncharacterized protein</fullName>
    </submittedName>
</protein>
<name>A0AAV4VDD0_9ARAC</name>
<keyword evidence="1" id="KW-1133">Transmembrane helix</keyword>
<dbReference type="AlphaFoldDB" id="A0AAV4VDD0"/>
<keyword evidence="1" id="KW-0812">Transmembrane</keyword>
<evidence type="ECO:0000313" key="2">
    <source>
        <dbReference type="EMBL" id="GIY68275.1"/>
    </source>
</evidence>
<proteinExistence type="predicted"/>
<keyword evidence="3" id="KW-1185">Reference proteome</keyword>
<organism evidence="2 3">
    <name type="scientific">Caerostris darwini</name>
    <dbReference type="NCBI Taxonomy" id="1538125"/>
    <lineage>
        <taxon>Eukaryota</taxon>
        <taxon>Metazoa</taxon>
        <taxon>Ecdysozoa</taxon>
        <taxon>Arthropoda</taxon>
        <taxon>Chelicerata</taxon>
        <taxon>Arachnida</taxon>
        <taxon>Araneae</taxon>
        <taxon>Araneomorphae</taxon>
        <taxon>Entelegynae</taxon>
        <taxon>Araneoidea</taxon>
        <taxon>Araneidae</taxon>
        <taxon>Caerostris</taxon>
    </lineage>
</organism>